<dbReference type="OrthoDB" id="9807923at2"/>
<evidence type="ECO:0000313" key="1">
    <source>
        <dbReference type="EMBL" id="SDH84084.1"/>
    </source>
</evidence>
<sequence>MNIIKKIVLGIFGIIVLALLIALFLPKEYAIEREIIINQPKDIVFNYVKLLKNQDNFSVWFSKDPAIKKTFSGTDGTVGAVAGWDSKDQNVGVGEQEIKKIVKGERIDSELRFKVPIESTAFAFMSTEAISPNQTKVKWRFNGKMPYPMSLMLPIINMEEMLGKDLQDGLNNLKAILEK</sequence>
<dbReference type="Gene3D" id="3.30.530.20">
    <property type="match status" value="1"/>
</dbReference>
<dbReference type="STRING" id="178355.SAMN04488062_1163"/>
<dbReference type="EMBL" id="FNDB01000016">
    <property type="protein sequence ID" value="SDH84084.1"/>
    <property type="molecule type" value="Genomic_DNA"/>
</dbReference>
<gene>
    <name evidence="1" type="ORF">SAMN04488062_1163</name>
</gene>
<dbReference type="Proteomes" id="UP000199274">
    <property type="component" value="Unassembled WGS sequence"/>
</dbReference>
<dbReference type="AlphaFoldDB" id="A0A1G8FPR1"/>
<dbReference type="RefSeq" id="WP_091258392.1">
    <property type="nucleotide sequence ID" value="NZ_FNDB01000016.1"/>
</dbReference>
<organism evidence="1 2">
    <name type="scientific">Flavobacterium omnivorum</name>
    <dbReference type="NCBI Taxonomy" id="178355"/>
    <lineage>
        <taxon>Bacteria</taxon>
        <taxon>Pseudomonadati</taxon>
        <taxon>Bacteroidota</taxon>
        <taxon>Flavobacteriia</taxon>
        <taxon>Flavobacteriales</taxon>
        <taxon>Flavobacteriaceae</taxon>
        <taxon>Flavobacterium</taxon>
    </lineage>
</organism>
<dbReference type="SUPFAM" id="SSF55961">
    <property type="entry name" value="Bet v1-like"/>
    <property type="match status" value="1"/>
</dbReference>
<protein>
    <recommendedName>
        <fullName evidence="3">Polyketide cyclase / dehydrase and lipid transport</fullName>
    </recommendedName>
</protein>
<name>A0A1G8FPR1_9FLAO</name>
<dbReference type="CDD" id="cd07818">
    <property type="entry name" value="SRPBCC_1"/>
    <property type="match status" value="1"/>
</dbReference>
<proteinExistence type="predicted"/>
<accession>A0A1G8FPR1</accession>
<evidence type="ECO:0008006" key="3">
    <source>
        <dbReference type="Google" id="ProtNLM"/>
    </source>
</evidence>
<evidence type="ECO:0000313" key="2">
    <source>
        <dbReference type="Proteomes" id="UP000199274"/>
    </source>
</evidence>
<keyword evidence="2" id="KW-1185">Reference proteome</keyword>
<reference evidence="2" key="1">
    <citation type="submission" date="2016-10" db="EMBL/GenBank/DDBJ databases">
        <authorList>
            <person name="Varghese N."/>
            <person name="Submissions S."/>
        </authorList>
    </citation>
    <scope>NUCLEOTIDE SEQUENCE [LARGE SCALE GENOMIC DNA]</scope>
    <source>
        <strain evidence="2">CGMCC 1.2747</strain>
    </source>
</reference>
<dbReference type="InterPro" id="IPR023393">
    <property type="entry name" value="START-like_dom_sf"/>
</dbReference>